<keyword evidence="3" id="KW-0998">Cell outer membrane</keyword>
<keyword evidence="2" id="KW-0472">Membrane</keyword>
<dbReference type="Pfam" id="PF00593">
    <property type="entry name" value="TonB_dep_Rec_b-barrel"/>
    <property type="match status" value="1"/>
</dbReference>
<dbReference type="PANTHER" id="PTHR47234">
    <property type="match status" value="1"/>
</dbReference>
<evidence type="ECO:0000256" key="3">
    <source>
        <dbReference type="ARBA" id="ARBA00023237"/>
    </source>
</evidence>
<feature type="non-terminal residue" evidence="5">
    <location>
        <position position="126"/>
    </location>
</feature>
<dbReference type="InterPro" id="IPR000531">
    <property type="entry name" value="Beta-barrel_TonB"/>
</dbReference>
<evidence type="ECO:0000313" key="6">
    <source>
        <dbReference type="Proteomes" id="UP000518300"/>
    </source>
</evidence>
<feature type="non-terminal residue" evidence="5">
    <location>
        <position position="1"/>
    </location>
</feature>
<reference evidence="5 6" key="1">
    <citation type="submission" date="2020-04" db="EMBL/GenBank/DDBJ databases">
        <title>Draft genome of Pyxidicoccus fallax type strain.</title>
        <authorList>
            <person name="Whitworth D.E."/>
        </authorList>
    </citation>
    <scope>NUCLEOTIDE SEQUENCE [LARGE SCALE GENOMIC DNA]</scope>
    <source>
        <strain evidence="5 6">DSM 14698</strain>
    </source>
</reference>
<dbReference type="GO" id="GO:0009279">
    <property type="term" value="C:cell outer membrane"/>
    <property type="evidence" value="ECO:0007669"/>
    <property type="project" value="UniProtKB-SubCell"/>
</dbReference>
<dbReference type="PANTHER" id="PTHR47234:SF3">
    <property type="entry name" value="SECRETIN_TONB SHORT N-TERMINAL DOMAIN-CONTAINING PROTEIN"/>
    <property type="match status" value="1"/>
</dbReference>
<name>A0A848M1L8_9BACT</name>
<feature type="domain" description="TonB-dependent receptor-like beta-barrel" evidence="4">
    <location>
        <begin position="3"/>
        <end position="118"/>
    </location>
</feature>
<dbReference type="InterPro" id="IPR036942">
    <property type="entry name" value="Beta-barrel_TonB_sf"/>
</dbReference>
<comment type="subcellular location">
    <subcellularLocation>
        <location evidence="1">Cell outer membrane</location>
    </subcellularLocation>
</comment>
<gene>
    <name evidence="5" type="ORF">HG543_54320</name>
</gene>
<keyword evidence="6" id="KW-1185">Reference proteome</keyword>
<organism evidence="5 6">
    <name type="scientific">Pyxidicoccus fallax</name>
    <dbReference type="NCBI Taxonomy" id="394095"/>
    <lineage>
        <taxon>Bacteria</taxon>
        <taxon>Pseudomonadati</taxon>
        <taxon>Myxococcota</taxon>
        <taxon>Myxococcia</taxon>
        <taxon>Myxococcales</taxon>
        <taxon>Cystobacterineae</taxon>
        <taxon>Myxococcaceae</taxon>
        <taxon>Pyxidicoccus</taxon>
    </lineage>
</organism>
<comment type="caution">
    <text evidence="5">The sequence shown here is derived from an EMBL/GenBank/DDBJ whole genome shotgun (WGS) entry which is preliminary data.</text>
</comment>
<protein>
    <submittedName>
        <fullName evidence="5">TonB-dependent receptor</fullName>
    </submittedName>
</protein>
<keyword evidence="5" id="KW-0675">Receptor</keyword>
<accession>A0A848M1L8</accession>
<dbReference type="RefSeq" id="WP_169352749.1">
    <property type="nucleotide sequence ID" value="NZ_JABBJJ010000823.1"/>
</dbReference>
<dbReference type="Gene3D" id="2.40.170.20">
    <property type="entry name" value="TonB-dependent receptor, beta-barrel domain"/>
    <property type="match status" value="1"/>
</dbReference>
<evidence type="ECO:0000256" key="1">
    <source>
        <dbReference type="ARBA" id="ARBA00004442"/>
    </source>
</evidence>
<dbReference type="Proteomes" id="UP000518300">
    <property type="component" value="Unassembled WGS sequence"/>
</dbReference>
<proteinExistence type="predicted"/>
<sequence length="126" mass="13465">YESTSTGYNAGGQLVQGRLLSVNNPIARGLGAQNLKPEKSINTSLGFTSRIGEHFDLSLDFFQIDIDDRIALSESITGDALTDYVAASYGVSGLQSASFFVNAADTRTRGAELVSNWRQSLGDGQL</sequence>
<dbReference type="SUPFAM" id="SSF56935">
    <property type="entry name" value="Porins"/>
    <property type="match status" value="1"/>
</dbReference>
<evidence type="ECO:0000259" key="4">
    <source>
        <dbReference type="Pfam" id="PF00593"/>
    </source>
</evidence>
<evidence type="ECO:0000313" key="5">
    <source>
        <dbReference type="EMBL" id="NMO23769.1"/>
    </source>
</evidence>
<dbReference type="EMBL" id="JABBJJ010000823">
    <property type="protein sequence ID" value="NMO23769.1"/>
    <property type="molecule type" value="Genomic_DNA"/>
</dbReference>
<dbReference type="AlphaFoldDB" id="A0A848M1L8"/>
<evidence type="ECO:0000256" key="2">
    <source>
        <dbReference type="ARBA" id="ARBA00023136"/>
    </source>
</evidence>